<organism evidence="4 5">
    <name type="scientific">Desmophyllum pertusum</name>
    <dbReference type="NCBI Taxonomy" id="174260"/>
    <lineage>
        <taxon>Eukaryota</taxon>
        <taxon>Metazoa</taxon>
        <taxon>Cnidaria</taxon>
        <taxon>Anthozoa</taxon>
        <taxon>Hexacorallia</taxon>
        <taxon>Scleractinia</taxon>
        <taxon>Caryophylliina</taxon>
        <taxon>Caryophylliidae</taxon>
        <taxon>Desmophyllum</taxon>
    </lineage>
</organism>
<keyword evidence="3" id="KW-0732">Signal</keyword>
<dbReference type="Proteomes" id="UP001163046">
    <property type="component" value="Unassembled WGS sequence"/>
</dbReference>
<feature type="chain" id="PRO_5040804392" evidence="3">
    <location>
        <begin position="23"/>
        <end position="955"/>
    </location>
</feature>
<feature type="transmembrane region" description="Helical" evidence="2">
    <location>
        <begin position="812"/>
        <end position="841"/>
    </location>
</feature>
<reference evidence="4" key="1">
    <citation type="submission" date="2023-01" db="EMBL/GenBank/DDBJ databases">
        <title>Genome assembly of the deep-sea coral Lophelia pertusa.</title>
        <authorList>
            <person name="Herrera S."/>
            <person name="Cordes E."/>
        </authorList>
    </citation>
    <scope>NUCLEOTIDE SEQUENCE</scope>
    <source>
        <strain evidence="4">USNM1676648</strain>
        <tissue evidence="4">Polyp</tissue>
    </source>
</reference>
<evidence type="ECO:0000256" key="3">
    <source>
        <dbReference type="SAM" id="SignalP"/>
    </source>
</evidence>
<dbReference type="OrthoDB" id="5990591at2759"/>
<feature type="region of interest" description="Disordered" evidence="1">
    <location>
        <begin position="517"/>
        <end position="542"/>
    </location>
</feature>
<keyword evidence="2" id="KW-1133">Transmembrane helix</keyword>
<keyword evidence="2" id="KW-0472">Membrane</keyword>
<name>A0A9X0A4B7_9CNID</name>
<feature type="signal peptide" evidence="3">
    <location>
        <begin position="1"/>
        <end position="22"/>
    </location>
</feature>
<sequence length="955" mass="104583">MALIKKVLAFSVLLQAYTSITCRQCEFSIENSANSSVRKPCAFFFNNKPEAKYIGFEFRLTDNAATKRAFEVVGANFIEFIHSPSTLWRDSCDCIEQALEEIIYRLDGDDVAKLTQITLKEINMHKLINGLRRTEWCESFKANCDSVIRRISKGCEEKRREKRDIGVKTTAVCGPSSCKNDIGSVFPTPLTKVQRKTSLHGVQDLVSTSAQLMSSPTPSLTRSWKSSTTVVGLGAVSASLFMSTYTTPPLVTKVAVSPGHTVFSKARISTSSYSVTSNATEIFTASSDRQITSPFQLNAIVSRSKKVLETLSSVLYTTHFSEQFSAQTSAVEESTLAGYLTTELSISKTREVTHSPVVKTKEMISRTSMEISSATASTVNPEKPERMKTRFDLSTSARHVGLTRFTPRKPVSMATDFPRDNATSFTSSSSSSSSSSSLSTLSLTKAVLFTQQSHESPTSHLAITSSSPCSTSSALSLWSLSSKQSHFASTFILLSLPLSSLASTKICPLQTEMTALTSSTPTSLPSTQLLPSLKSSSSSSLSSSTTTSVINSATATASLPLQLSSTASLSLLPLESVSTSRTTKTASPPPSLFTVSVLSLLPSSAPALQTISDSKPSLAPTPLHVSLRLSTIANPTLIAKSSLISHNTRHHSSLWTKSSSSSRETLGNFSYTGTNIAPSSILESSSSKPSTTSPLITEAFLVKFKANCSVITNKDDFKLNFIAALTQLLQISRSDVTVQDVACGSVDVIFTIKSARDRNLTSELWAMIRNESFVFTYNGTDFVAFDLREISILTSSPASTPTEIAKHEQKKIMFIIFVFIGAAFAALFIFFLVVFLARFCGCCRKSGKFRMRRNARLHPPFESELKRFAVRKNLFPEVNFYGDIMNLEEHENRKEDVDIFEDDAEIDEEFTEIHPVDTNTCLLNSHNDNHTNSNSVEEHKFVFDDHDSYSSVLFY</sequence>
<keyword evidence="5" id="KW-1185">Reference proteome</keyword>
<evidence type="ECO:0000256" key="2">
    <source>
        <dbReference type="SAM" id="Phobius"/>
    </source>
</evidence>
<evidence type="ECO:0000313" key="4">
    <source>
        <dbReference type="EMBL" id="KAJ7392795.1"/>
    </source>
</evidence>
<evidence type="ECO:0000256" key="1">
    <source>
        <dbReference type="SAM" id="MobiDB-lite"/>
    </source>
</evidence>
<comment type="caution">
    <text evidence="4">The sequence shown here is derived from an EMBL/GenBank/DDBJ whole genome shotgun (WGS) entry which is preliminary data.</text>
</comment>
<protein>
    <submittedName>
        <fullName evidence="4">Uncharacterized protein</fullName>
    </submittedName>
</protein>
<dbReference type="EMBL" id="MU825400">
    <property type="protein sequence ID" value="KAJ7392795.1"/>
    <property type="molecule type" value="Genomic_DNA"/>
</dbReference>
<accession>A0A9X0A4B7</accession>
<gene>
    <name evidence="4" type="ORF">OS493_010454</name>
</gene>
<proteinExistence type="predicted"/>
<keyword evidence="2" id="KW-0812">Transmembrane</keyword>
<dbReference type="AlphaFoldDB" id="A0A9X0A4B7"/>
<evidence type="ECO:0000313" key="5">
    <source>
        <dbReference type="Proteomes" id="UP001163046"/>
    </source>
</evidence>